<organism evidence="1 2">
    <name type="scientific">Araneus ventricosus</name>
    <name type="common">Orbweaver spider</name>
    <name type="synonym">Epeira ventricosa</name>
    <dbReference type="NCBI Taxonomy" id="182803"/>
    <lineage>
        <taxon>Eukaryota</taxon>
        <taxon>Metazoa</taxon>
        <taxon>Ecdysozoa</taxon>
        <taxon>Arthropoda</taxon>
        <taxon>Chelicerata</taxon>
        <taxon>Arachnida</taxon>
        <taxon>Araneae</taxon>
        <taxon>Araneomorphae</taxon>
        <taxon>Entelegynae</taxon>
        <taxon>Araneoidea</taxon>
        <taxon>Araneidae</taxon>
        <taxon>Araneus</taxon>
    </lineage>
</organism>
<dbReference type="Proteomes" id="UP000499080">
    <property type="component" value="Unassembled WGS sequence"/>
</dbReference>
<dbReference type="AlphaFoldDB" id="A0A4Y2KG95"/>
<sequence length="52" mass="6008">MWEELISDEDDIPSKFGDVYLFHEYELSSSEDSTSSQKSIPKKLKIDVKAIK</sequence>
<accession>A0A4Y2KG95</accession>
<name>A0A4Y2KG95_ARAVE</name>
<gene>
    <name evidence="1" type="ORF">AVEN_189522_1</name>
</gene>
<comment type="caution">
    <text evidence="1">The sequence shown here is derived from an EMBL/GenBank/DDBJ whole genome shotgun (WGS) entry which is preliminary data.</text>
</comment>
<proteinExistence type="predicted"/>
<reference evidence="1 2" key="1">
    <citation type="journal article" date="2019" name="Sci. Rep.">
        <title>Orb-weaving spider Araneus ventricosus genome elucidates the spidroin gene catalogue.</title>
        <authorList>
            <person name="Kono N."/>
            <person name="Nakamura H."/>
            <person name="Ohtoshi R."/>
            <person name="Moran D.A.P."/>
            <person name="Shinohara A."/>
            <person name="Yoshida Y."/>
            <person name="Fujiwara M."/>
            <person name="Mori M."/>
            <person name="Tomita M."/>
            <person name="Arakawa K."/>
        </authorList>
    </citation>
    <scope>NUCLEOTIDE SEQUENCE [LARGE SCALE GENOMIC DNA]</scope>
</reference>
<keyword evidence="2" id="KW-1185">Reference proteome</keyword>
<evidence type="ECO:0000313" key="2">
    <source>
        <dbReference type="Proteomes" id="UP000499080"/>
    </source>
</evidence>
<dbReference type="EMBL" id="BGPR01114685">
    <property type="protein sequence ID" value="GBN01714.1"/>
    <property type="molecule type" value="Genomic_DNA"/>
</dbReference>
<evidence type="ECO:0000313" key="1">
    <source>
        <dbReference type="EMBL" id="GBN01714.1"/>
    </source>
</evidence>
<feature type="non-terminal residue" evidence="1">
    <location>
        <position position="52"/>
    </location>
</feature>
<protein>
    <submittedName>
        <fullName evidence="1">Uncharacterized protein</fullName>
    </submittedName>
</protein>